<feature type="coiled-coil region" evidence="3">
    <location>
        <begin position="99"/>
        <end position="164"/>
    </location>
</feature>
<dbReference type="FunFam" id="2.40.30.170:FF:000010">
    <property type="entry name" value="Efflux RND transporter periplasmic adaptor subunit"/>
    <property type="match status" value="1"/>
</dbReference>
<sequence length="363" mass="40384">MITKKILLFTLTILFLSLVSCTGNGEANSDKQAEIVPAFYSSVKTVKAAYETRIEMLTLTGQVEYDSDKVINYYPLTEGVAGRVYFSLGDKVEKGQALLDIHSKDLSELQSEQSSLQAEIRIIERELKSAREMFKDKMLSEKELLEIETKLKQTQTSLSKVKNDMQLFGSDKGNGIFSIKAPMSGYIVSKNVTSGSTLSSDNGTLFTIADLSTVWVVVNVYAGNLQLVKEGMDVNFTTLSYPNETFEGKINLMSQVFDPEDKVLKARIIISNKDLKLKPGMSTIVYLKNEVGEKNIAIPSDALIFDKDHYFLIIKNTDGNFQIREVFLKGHSGQVSYIKSGLSEGEEVVTSNHLLIYSGLNNK</sequence>
<comment type="similarity">
    <text evidence="1">Belongs to the membrane fusion protein (MFP) (TC 8.A.1) family.</text>
</comment>
<gene>
    <name evidence="7" type="ORF">E4T88_13625</name>
</gene>
<proteinExistence type="inferred from homology"/>
<dbReference type="Pfam" id="PF25973">
    <property type="entry name" value="BSH_CzcB"/>
    <property type="match status" value="1"/>
</dbReference>
<dbReference type="Pfam" id="PF25954">
    <property type="entry name" value="Beta-barrel_RND_2"/>
    <property type="match status" value="1"/>
</dbReference>
<dbReference type="GO" id="GO:0060003">
    <property type="term" value="P:copper ion export"/>
    <property type="evidence" value="ECO:0007669"/>
    <property type="project" value="TreeGrafter"/>
</dbReference>
<evidence type="ECO:0000256" key="2">
    <source>
        <dbReference type="ARBA" id="ARBA00022448"/>
    </source>
</evidence>
<dbReference type="SUPFAM" id="SSF111369">
    <property type="entry name" value="HlyD-like secretion proteins"/>
    <property type="match status" value="1"/>
</dbReference>
<dbReference type="InterPro" id="IPR051909">
    <property type="entry name" value="MFP_Cation_Efflux"/>
</dbReference>
<dbReference type="EMBL" id="SPPK01000004">
    <property type="protein sequence ID" value="TFU88900.1"/>
    <property type="molecule type" value="Genomic_DNA"/>
</dbReference>
<accession>A0A4Y9IK99</accession>
<protein>
    <submittedName>
        <fullName evidence="7">Efflux RND transporter periplasmic adaptor subunit</fullName>
    </submittedName>
</protein>
<evidence type="ECO:0000256" key="3">
    <source>
        <dbReference type="SAM" id="Coils"/>
    </source>
</evidence>
<reference evidence="7 8" key="1">
    <citation type="submission" date="2019-03" db="EMBL/GenBank/DDBJ databases">
        <title>Diversity of the mouse oral microbiome.</title>
        <authorList>
            <person name="Joseph S."/>
            <person name="Aduse-Opoku J."/>
            <person name="Curtis M."/>
            <person name="Wade W."/>
            <person name="Hashim A."/>
        </authorList>
    </citation>
    <scope>NUCLEOTIDE SEQUENCE [LARGE SCALE GENOMIC DNA]</scope>
    <source>
        <strain evidence="7 8">P11</strain>
    </source>
</reference>
<evidence type="ECO:0000256" key="4">
    <source>
        <dbReference type="SAM" id="SignalP"/>
    </source>
</evidence>
<dbReference type="PANTHER" id="PTHR30097:SF4">
    <property type="entry name" value="SLR6042 PROTEIN"/>
    <property type="match status" value="1"/>
</dbReference>
<evidence type="ECO:0000259" key="6">
    <source>
        <dbReference type="Pfam" id="PF25973"/>
    </source>
</evidence>
<keyword evidence="2" id="KW-0813">Transport</keyword>
<dbReference type="PROSITE" id="PS51257">
    <property type="entry name" value="PROKAR_LIPOPROTEIN"/>
    <property type="match status" value="1"/>
</dbReference>
<dbReference type="Gene3D" id="2.40.50.100">
    <property type="match status" value="1"/>
</dbReference>
<dbReference type="AlphaFoldDB" id="A0A4Y9IK99"/>
<dbReference type="GO" id="GO:0022857">
    <property type="term" value="F:transmembrane transporter activity"/>
    <property type="evidence" value="ECO:0007669"/>
    <property type="project" value="InterPro"/>
</dbReference>
<dbReference type="InterPro" id="IPR058647">
    <property type="entry name" value="BSH_CzcB-like"/>
</dbReference>
<dbReference type="GO" id="GO:0016020">
    <property type="term" value="C:membrane"/>
    <property type="evidence" value="ECO:0007669"/>
    <property type="project" value="InterPro"/>
</dbReference>
<feature type="domain" description="CusB-like beta-barrel" evidence="5">
    <location>
        <begin position="213"/>
        <end position="289"/>
    </location>
</feature>
<dbReference type="GO" id="GO:0030313">
    <property type="term" value="C:cell envelope"/>
    <property type="evidence" value="ECO:0007669"/>
    <property type="project" value="TreeGrafter"/>
</dbReference>
<evidence type="ECO:0000313" key="8">
    <source>
        <dbReference type="Proteomes" id="UP000298285"/>
    </source>
</evidence>
<keyword evidence="4" id="KW-0732">Signal</keyword>
<organism evidence="7 8">
    <name type="scientific">Dysgonomonas mossii</name>
    <dbReference type="NCBI Taxonomy" id="163665"/>
    <lineage>
        <taxon>Bacteria</taxon>
        <taxon>Pseudomonadati</taxon>
        <taxon>Bacteroidota</taxon>
        <taxon>Bacteroidia</taxon>
        <taxon>Bacteroidales</taxon>
        <taxon>Dysgonomonadaceae</taxon>
        <taxon>Dysgonomonas</taxon>
    </lineage>
</organism>
<feature type="chain" id="PRO_5021204571" evidence="4">
    <location>
        <begin position="23"/>
        <end position="363"/>
    </location>
</feature>
<dbReference type="InterPro" id="IPR006143">
    <property type="entry name" value="RND_pump_MFP"/>
</dbReference>
<feature type="domain" description="CzcB-like barrel-sandwich hybrid" evidence="6">
    <location>
        <begin position="75"/>
        <end position="210"/>
    </location>
</feature>
<dbReference type="Gene3D" id="2.40.30.170">
    <property type="match status" value="1"/>
</dbReference>
<dbReference type="GO" id="GO:0015679">
    <property type="term" value="P:plasma membrane copper ion transport"/>
    <property type="evidence" value="ECO:0007669"/>
    <property type="project" value="TreeGrafter"/>
</dbReference>
<evidence type="ECO:0000313" key="7">
    <source>
        <dbReference type="EMBL" id="TFU88900.1"/>
    </source>
</evidence>
<dbReference type="Proteomes" id="UP000298285">
    <property type="component" value="Unassembled WGS sequence"/>
</dbReference>
<evidence type="ECO:0000256" key="1">
    <source>
        <dbReference type="ARBA" id="ARBA00009477"/>
    </source>
</evidence>
<comment type="caution">
    <text evidence="7">The sequence shown here is derived from an EMBL/GenBank/DDBJ whole genome shotgun (WGS) entry which is preliminary data.</text>
</comment>
<dbReference type="InterPro" id="IPR058792">
    <property type="entry name" value="Beta-barrel_RND_2"/>
</dbReference>
<name>A0A4Y9IK99_9BACT</name>
<dbReference type="OrthoDB" id="9806939at2"/>
<feature type="signal peptide" evidence="4">
    <location>
        <begin position="1"/>
        <end position="22"/>
    </location>
</feature>
<dbReference type="RefSeq" id="WP_135106330.1">
    <property type="nucleotide sequence ID" value="NZ_JADGKW010000004.1"/>
</dbReference>
<evidence type="ECO:0000259" key="5">
    <source>
        <dbReference type="Pfam" id="PF25954"/>
    </source>
</evidence>
<dbReference type="PANTHER" id="PTHR30097">
    <property type="entry name" value="CATION EFFLUX SYSTEM PROTEIN CUSB"/>
    <property type="match status" value="1"/>
</dbReference>
<dbReference type="Gene3D" id="2.40.420.20">
    <property type="match status" value="1"/>
</dbReference>
<dbReference type="NCBIfam" id="TIGR01730">
    <property type="entry name" value="RND_mfp"/>
    <property type="match status" value="1"/>
</dbReference>
<keyword evidence="3" id="KW-0175">Coiled coil</keyword>